<gene>
    <name evidence="1" type="ORF">CR164_05605</name>
</gene>
<keyword evidence="2" id="KW-1185">Reference proteome</keyword>
<dbReference type="Proteomes" id="UP000246278">
    <property type="component" value="Unassembled WGS sequence"/>
</dbReference>
<dbReference type="OrthoDB" id="597386at2"/>
<organism evidence="1 2">
    <name type="scientific">Prosthecochloris marina</name>
    <dbReference type="NCBI Taxonomy" id="2017681"/>
    <lineage>
        <taxon>Bacteria</taxon>
        <taxon>Pseudomonadati</taxon>
        <taxon>Chlorobiota</taxon>
        <taxon>Chlorobiia</taxon>
        <taxon>Chlorobiales</taxon>
        <taxon>Chlorobiaceae</taxon>
        <taxon>Prosthecochloris</taxon>
    </lineage>
</organism>
<name>A0A317T7D7_9CHLB</name>
<sequence length="207" mass="23435">MEVIGKSKAHVMLDSCLPESAAYFSDHIRILKCNPYCKNIEYLPERDIYQWTFTANDPRNHPITALFFVKQDLEHLTPESKLLEQYVNSANVVIDKERGGKLIRWSAAEDIPEVNIAESNTFIGTAGAEICLLHHTDHKTSVHYDTSITLDFKVPFPLNMMPEVVLKFLTETVMSQIMQQATESMLCRVQSDICCIDAAIAAEGRSR</sequence>
<proteinExistence type="predicted"/>
<comment type="caution">
    <text evidence="1">The sequence shown here is derived from an EMBL/GenBank/DDBJ whole genome shotgun (WGS) entry which is preliminary data.</text>
</comment>
<dbReference type="AlphaFoldDB" id="A0A317T7D7"/>
<evidence type="ECO:0000313" key="1">
    <source>
        <dbReference type="EMBL" id="PWW82465.1"/>
    </source>
</evidence>
<evidence type="ECO:0000313" key="2">
    <source>
        <dbReference type="Proteomes" id="UP000246278"/>
    </source>
</evidence>
<protein>
    <recommendedName>
        <fullName evidence="3">DUF1997 domain-containing protein</fullName>
    </recommendedName>
</protein>
<reference evidence="2" key="1">
    <citation type="submission" date="2017-10" db="EMBL/GenBank/DDBJ databases">
        <authorList>
            <person name="Gaisin V.A."/>
            <person name="Rysina M.S."/>
            <person name="Grouzdev D.S."/>
        </authorList>
    </citation>
    <scope>NUCLEOTIDE SEQUENCE [LARGE SCALE GENOMIC DNA]</scope>
    <source>
        <strain evidence="2">V1</strain>
    </source>
</reference>
<accession>A0A317T7D7</accession>
<evidence type="ECO:0008006" key="3">
    <source>
        <dbReference type="Google" id="ProtNLM"/>
    </source>
</evidence>
<dbReference type="EMBL" id="PDNZ01000003">
    <property type="protein sequence ID" value="PWW82465.1"/>
    <property type="molecule type" value="Genomic_DNA"/>
</dbReference>